<dbReference type="GO" id="GO:0004190">
    <property type="term" value="F:aspartic-type endopeptidase activity"/>
    <property type="evidence" value="ECO:0007669"/>
    <property type="project" value="UniProtKB-KW"/>
</dbReference>
<keyword evidence="2 10" id="KW-0645">Protease</keyword>
<dbReference type="PROSITE" id="PS50015">
    <property type="entry name" value="SAP_B"/>
    <property type="match status" value="2"/>
</dbReference>
<comment type="caution">
    <text evidence="13">The sequence shown here is derived from an EMBL/GenBank/DDBJ whole genome shotgun (WGS) entry which is preliminary data.</text>
</comment>
<dbReference type="Gramene" id="TVU02566">
    <property type="protein sequence ID" value="TVU02566"/>
    <property type="gene ID" value="EJB05_51976"/>
</dbReference>
<dbReference type="PROSITE" id="PS51767">
    <property type="entry name" value="PEPTIDASE_A1"/>
    <property type="match status" value="1"/>
</dbReference>
<name>A0A5J9SUA7_9POAL</name>
<dbReference type="Gene3D" id="2.40.70.10">
    <property type="entry name" value="Acid Proteases"/>
    <property type="match status" value="2"/>
</dbReference>
<evidence type="ECO:0000256" key="6">
    <source>
        <dbReference type="ARBA" id="ARBA00023157"/>
    </source>
</evidence>
<keyword evidence="4 10" id="KW-0378">Hydrolase</keyword>
<dbReference type="EMBL" id="RWGY01000314">
    <property type="protein sequence ID" value="TVU02567.1"/>
    <property type="molecule type" value="Genomic_DNA"/>
</dbReference>
<dbReference type="PRINTS" id="PR00792">
    <property type="entry name" value="PEPSIN"/>
</dbReference>
<dbReference type="CDD" id="cd06098">
    <property type="entry name" value="phytepsin"/>
    <property type="match status" value="1"/>
</dbReference>
<feature type="active site" evidence="8">
    <location>
        <position position="177"/>
    </location>
</feature>
<keyword evidence="7" id="KW-0325">Glycoprotein</keyword>
<dbReference type="OrthoDB" id="771136at2759"/>
<dbReference type="InterPro" id="IPR001969">
    <property type="entry name" value="Aspartic_peptidase_AS"/>
</dbReference>
<protein>
    <recommendedName>
        <fullName evidence="16">Peptidase A1 domain-containing protein</fullName>
    </recommendedName>
</protein>
<dbReference type="InterPro" id="IPR033121">
    <property type="entry name" value="PEPTIDASE_A1"/>
</dbReference>
<dbReference type="InterPro" id="IPR011001">
    <property type="entry name" value="Saposin-like"/>
</dbReference>
<sequence>MQELAVLPCVYINSSNSHGSSSYSFNRLILPGRADRRTCTTICILLSLLSVSTTLASADNEGLVRIPLKKRPITESIYGEQMVESTVGDQAAAWREVDPVRDAIGQARAQQERIFMEAAATEERRKYYWSYSRSRENNSLTDYNQDDIVTLKNFMNAQYYGQIGVGCPPQNFTVVFDTGSSNLWVPSAKCIFSLACYFHPKYESRRSSTYKENGTPASIHYGTGAIYGYYSEDQVTVGNLVVQNQEFIEATYEPGFTFLTAKFDGILGLGFKEISVEGSTPVWYNMVQQGLVKELVFSFWLNRNANERDGGEIVFGGADKSHYKGSHTYTRVTRKGYWQFEMGDFLIGGKSTGICVDGCAAIADSGTSLIAGPLVAIAQINERIGAAGVVNQECKQVVAGHGLEMLELLNTKTPPAEVCSKIGLCIYNGTHGVSAGIESVAGSVDGISEATCNACEMAVIWMQSELSQNKTKEGTLEYVDRLCENMPSPVGSHVDCRHIDSLQSVGFSIGGRTFELQPEQYILKVGEGFMTQCISGFTALDIPPPIGPLWILGDVFMGAYHTIFDYGNLRVGFADSA</sequence>
<dbReference type="PANTHER" id="PTHR47966">
    <property type="entry name" value="BETA-SITE APP-CLEAVING ENZYME, ISOFORM A-RELATED"/>
    <property type="match status" value="1"/>
</dbReference>
<evidence type="ECO:0000256" key="5">
    <source>
        <dbReference type="ARBA" id="ARBA00023145"/>
    </source>
</evidence>
<dbReference type="SUPFAM" id="SSF47862">
    <property type="entry name" value="Saposin"/>
    <property type="match status" value="1"/>
</dbReference>
<evidence type="ECO:0000313" key="13">
    <source>
        <dbReference type="EMBL" id="TVU02566.1"/>
    </source>
</evidence>
<evidence type="ECO:0000256" key="3">
    <source>
        <dbReference type="ARBA" id="ARBA00022750"/>
    </source>
</evidence>
<dbReference type="EMBL" id="RWGY01000314">
    <property type="protein sequence ID" value="TVU02566.1"/>
    <property type="molecule type" value="Genomic_DNA"/>
</dbReference>
<dbReference type="Gene3D" id="1.10.225.10">
    <property type="entry name" value="Saposin-like"/>
    <property type="match status" value="1"/>
</dbReference>
<dbReference type="SUPFAM" id="SSF50630">
    <property type="entry name" value="Acid proteases"/>
    <property type="match status" value="1"/>
</dbReference>
<dbReference type="InterPro" id="IPR008139">
    <property type="entry name" value="SaposinB_dom"/>
</dbReference>
<feature type="active site" evidence="8">
    <location>
        <position position="364"/>
    </location>
</feature>
<evidence type="ECO:0000313" key="15">
    <source>
        <dbReference type="Proteomes" id="UP000324897"/>
    </source>
</evidence>
<proteinExistence type="inferred from homology"/>
<keyword evidence="15" id="KW-1185">Reference proteome</keyword>
<evidence type="ECO:0000256" key="1">
    <source>
        <dbReference type="ARBA" id="ARBA00007447"/>
    </source>
</evidence>
<dbReference type="GO" id="GO:0006508">
    <property type="term" value="P:proteolysis"/>
    <property type="evidence" value="ECO:0007669"/>
    <property type="project" value="UniProtKB-KW"/>
</dbReference>
<evidence type="ECO:0000259" key="11">
    <source>
        <dbReference type="PROSITE" id="PS50015"/>
    </source>
</evidence>
<evidence type="ECO:0000256" key="4">
    <source>
        <dbReference type="ARBA" id="ARBA00022801"/>
    </source>
</evidence>
<evidence type="ECO:0000256" key="10">
    <source>
        <dbReference type="RuleBase" id="RU000454"/>
    </source>
</evidence>
<dbReference type="PROSITE" id="PS00141">
    <property type="entry name" value="ASP_PROTEASE"/>
    <property type="match status" value="2"/>
</dbReference>
<evidence type="ECO:0008006" key="16">
    <source>
        <dbReference type="Google" id="ProtNLM"/>
    </source>
</evidence>
<keyword evidence="3 10" id="KW-0064">Aspartyl protease</keyword>
<keyword evidence="6 9" id="KW-1015">Disulfide bond</keyword>
<feature type="domain" description="Saposin B-type" evidence="11">
    <location>
        <begin position="389"/>
        <end position="429"/>
    </location>
</feature>
<dbReference type="AlphaFoldDB" id="A0A5J9SUA7"/>
<dbReference type="Gramene" id="TVU02567">
    <property type="protein sequence ID" value="TVU02567"/>
    <property type="gene ID" value="EJB05_51977"/>
</dbReference>
<accession>A0A5J9SUA7</accession>
<comment type="similarity">
    <text evidence="1 10">Belongs to the peptidase A1 family.</text>
</comment>
<feature type="non-terminal residue" evidence="13">
    <location>
        <position position="1"/>
    </location>
</feature>
<keyword evidence="5" id="KW-0865">Zymogen</keyword>
<gene>
    <name evidence="13" type="ORF">EJB05_51976</name>
    <name evidence="14" type="ORF">EJB05_51977</name>
</gene>
<dbReference type="Proteomes" id="UP000324897">
    <property type="component" value="Unassembled WGS sequence"/>
</dbReference>
<dbReference type="InterPro" id="IPR007856">
    <property type="entry name" value="SapB_1"/>
</dbReference>
<evidence type="ECO:0000256" key="9">
    <source>
        <dbReference type="PIRSR" id="PIRSR601461-2"/>
    </source>
</evidence>
<evidence type="ECO:0000256" key="8">
    <source>
        <dbReference type="PIRSR" id="PIRSR601461-1"/>
    </source>
</evidence>
<dbReference type="PANTHER" id="PTHR47966:SF50">
    <property type="entry name" value="OS01G0631900 PROTEIN"/>
    <property type="match status" value="1"/>
</dbReference>
<evidence type="ECO:0000256" key="7">
    <source>
        <dbReference type="ARBA" id="ARBA00023180"/>
    </source>
</evidence>
<organism evidence="13 15">
    <name type="scientific">Eragrostis curvula</name>
    <name type="common">weeping love grass</name>
    <dbReference type="NCBI Taxonomy" id="38414"/>
    <lineage>
        <taxon>Eukaryota</taxon>
        <taxon>Viridiplantae</taxon>
        <taxon>Streptophyta</taxon>
        <taxon>Embryophyta</taxon>
        <taxon>Tracheophyta</taxon>
        <taxon>Spermatophyta</taxon>
        <taxon>Magnoliopsida</taxon>
        <taxon>Liliopsida</taxon>
        <taxon>Poales</taxon>
        <taxon>Poaceae</taxon>
        <taxon>PACMAD clade</taxon>
        <taxon>Chloridoideae</taxon>
        <taxon>Eragrostideae</taxon>
        <taxon>Eragrostidinae</taxon>
        <taxon>Eragrostis</taxon>
    </lineage>
</organism>
<dbReference type="InterPro" id="IPR033869">
    <property type="entry name" value="Phytepsin"/>
</dbReference>
<evidence type="ECO:0000259" key="12">
    <source>
        <dbReference type="PROSITE" id="PS51767"/>
    </source>
</evidence>
<dbReference type="InterPro" id="IPR008138">
    <property type="entry name" value="SapB_2"/>
</dbReference>
<feature type="disulfide bond" evidence="9">
    <location>
        <begin position="190"/>
        <end position="196"/>
    </location>
</feature>
<feature type="domain" description="Saposin B-type" evidence="11">
    <location>
        <begin position="448"/>
        <end position="489"/>
    </location>
</feature>
<feature type="domain" description="Peptidase A1" evidence="12">
    <location>
        <begin position="159"/>
        <end position="574"/>
    </location>
</feature>
<dbReference type="Pfam" id="PF03489">
    <property type="entry name" value="SapB_2"/>
    <property type="match status" value="1"/>
</dbReference>
<evidence type="ECO:0000256" key="2">
    <source>
        <dbReference type="ARBA" id="ARBA00022670"/>
    </source>
</evidence>
<reference evidence="13 15" key="1">
    <citation type="journal article" date="2019" name="Sci. Rep.">
        <title>A high-quality genome of Eragrostis curvula grass provides insights into Poaceae evolution and supports new strategies to enhance forage quality.</title>
        <authorList>
            <person name="Carballo J."/>
            <person name="Santos B.A.C.M."/>
            <person name="Zappacosta D."/>
            <person name="Garbus I."/>
            <person name="Selva J.P."/>
            <person name="Gallo C.A."/>
            <person name="Diaz A."/>
            <person name="Albertini E."/>
            <person name="Caccamo M."/>
            <person name="Echenique V."/>
        </authorList>
    </citation>
    <scope>NUCLEOTIDE SEQUENCE [LARGE SCALE GENOMIC DNA]</scope>
    <source>
        <strain evidence="15">cv. Victoria</strain>
        <tissue evidence="13">Leaf</tissue>
    </source>
</reference>
<dbReference type="Pfam" id="PF00026">
    <property type="entry name" value="Asp"/>
    <property type="match status" value="1"/>
</dbReference>
<dbReference type="InterPro" id="IPR021109">
    <property type="entry name" value="Peptidase_aspartic_dom_sf"/>
</dbReference>
<dbReference type="GO" id="GO:0006629">
    <property type="term" value="P:lipid metabolic process"/>
    <property type="evidence" value="ECO:0007669"/>
    <property type="project" value="InterPro"/>
</dbReference>
<evidence type="ECO:0000313" key="14">
    <source>
        <dbReference type="EMBL" id="TVU02567.1"/>
    </source>
</evidence>
<dbReference type="FunFam" id="2.40.70.10:FF:000129">
    <property type="entry name" value="Aspartic proteinase A1"/>
    <property type="match status" value="1"/>
</dbReference>
<dbReference type="InterPro" id="IPR001461">
    <property type="entry name" value="Aspartic_peptidase_A1"/>
</dbReference>
<dbReference type="Pfam" id="PF05184">
    <property type="entry name" value="SapB_1"/>
    <property type="match status" value="1"/>
</dbReference>